<organism evidence="1 2">
    <name type="scientific">Psychrobacter glaciei</name>
    <dbReference type="NCBI Taxonomy" id="619771"/>
    <lineage>
        <taxon>Bacteria</taxon>
        <taxon>Pseudomonadati</taxon>
        <taxon>Pseudomonadota</taxon>
        <taxon>Gammaproteobacteria</taxon>
        <taxon>Moraxellales</taxon>
        <taxon>Moraxellaceae</taxon>
        <taxon>Psychrobacter</taxon>
    </lineage>
</organism>
<name>A0ABQ3GLN5_9GAMM</name>
<sequence>MTLQKQVKELTTNIHDNQTIADELYRIHCYSSTLAKLCSTGSSDSAIDPEQLEQIFKDIAEVTDAGASALSKVSENALESETNPDPFTTPFIKHHDMMGKMERIYVPEYVEINDLTPTEILSQGVILPEKYNHYKVKDFKLWLHAKDSFKEVYLLVPLFEKRMDSEDQDTFHQRVGIQIVRECVQR</sequence>
<keyword evidence="2" id="KW-1185">Reference proteome</keyword>
<dbReference type="Proteomes" id="UP000610203">
    <property type="component" value="Unassembled WGS sequence"/>
</dbReference>
<evidence type="ECO:0000313" key="2">
    <source>
        <dbReference type="Proteomes" id="UP000610203"/>
    </source>
</evidence>
<evidence type="ECO:0000313" key="1">
    <source>
        <dbReference type="EMBL" id="GHD25542.1"/>
    </source>
</evidence>
<protein>
    <submittedName>
        <fullName evidence="1">Uncharacterized protein</fullName>
    </submittedName>
</protein>
<gene>
    <name evidence="1" type="ORF">GCM10016272_01470</name>
</gene>
<reference evidence="2" key="1">
    <citation type="journal article" date="2019" name="Int. J. Syst. Evol. Microbiol.">
        <title>The Global Catalogue of Microorganisms (GCM) 10K type strain sequencing project: providing services to taxonomists for standard genome sequencing and annotation.</title>
        <authorList>
            <consortium name="The Broad Institute Genomics Platform"/>
            <consortium name="The Broad Institute Genome Sequencing Center for Infectious Disease"/>
            <person name="Wu L."/>
            <person name="Ma J."/>
        </authorList>
    </citation>
    <scope>NUCLEOTIDE SEQUENCE [LARGE SCALE GENOMIC DNA]</scope>
    <source>
        <strain evidence="2">KCTC 42280</strain>
    </source>
</reference>
<proteinExistence type="predicted"/>
<comment type="caution">
    <text evidence="1">The sequence shown here is derived from an EMBL/GenBank/DDBJ whole genome shotgun (WGS) entry which is preliminary data.</text>
</comment>
<accession>A0ABQ3GLN5</accession>
<dbReference type="RefSeq" id="WP_189580232.1">
    <property type="nucleotide sequence ID" value="NZ_BMZR01000001.1"/>
</dbReference>
<dbReference type="EMBL" id="BMZR01000001">
    <property type="protein sequence ID" value="GHD25542.1"/>
    <property type="molecule type" value="Genomic_DNA"/>
</dbReference>